<keyword evidence="1" id="KW-0732">Signal</keyword>
<evidence type="ECO:0008006" key="4">
    <source>
        <dbReference type="Google" id="ProtNLM"/>
    </source>
</evidence>
<organism evidence="2 3">
    <name type="scientific">Allocatelliglobosispora scoriae</name>
    <dbReference type="NCBI Taxonomy" id="643052"/>
    <lineage>
        <taxon>Bacteria</taxon>
        <taxon>Bacillati</taxon>
        <taxon>Actinomycetota</taxon>
        <taxon>Actinomycetes</taxon>
        <taxon>Micromonosporales</taxon>
        <taxon>Micromonosporaceae</taxon>
        <taxon>Allocatelliglobosispora</taxon>
    </lineage>
</organism>
<feature type="chain" id="PRO_5032998899" description="Secreted protein" evidence="1">
    <location>
        <begin position="31"/>
        <end position="180"/>
    </location>
</feature>
<gene>
    <name evidence="2" type="ORF">F4553_000098</name>
</gene>
<proteinExistence type="predicted"/>
<sequence>MDPPSHGRPRRLSVLAVVFMLLMVPTAAHAGEGTGNFTGHASPHPGNGYAVWTTTTNQVQVDAYPATLASGYCTDEWFDWSRDGNHLDARVARSCYPGTRRTSNYNTENLDVGVMQKGGTCYGPNDNTTNPISKCAQDPRHDYDIPANSALPSTCIRGWELTSTAVYAYYDGGSQTSCTS</sequence>
<dbReference type="EMBL" id="JACHMN010000001">
    <property type="protein sequence ID" value="MBB5866719.1"/>
    <property type="molecule type" value="Genomic_DNA"/>
</dbReference>
<evidence type="ECO:0000256" key="1">
    <source>
        <dbReference type="SAM" id="SignalP"/>
    </source>
</evidence>
<dbReference type="AlphaFoldDB" id="A0A841BHR1"/>
<keyword evidence="3" id="KW-1185">Reference proteome</keyword>
<comment type="caution">
    <text evidence="2">The sequence shown here is derived from an EMBL/GenBank/DDBJ whole genome shotgun (WGS) entry which is preliminary data.</text>
</comment>
<dbReference type="RefSeq" id="WP_184830726.1">
    <property type="nucleotide sequence ID" value="NZ_JACHMN010000001.1"/>
</dbReference>
<evidence type="ECO:0000313" key="2">
    <source>
        <dbReference type="EMBL" id="MBB5866719.1"/>
    </source>
</evidence>
<reference evidence="2 3" key="1">
    <citation type="submission" date="2020-08" db="EMBL/GenBank/DDBJ databases">
        <title>Sequencing the genomes of 1000 actinobacteria strains.</title>
        <authorList>
            <person name="Klenk H.-P."/>
        </authorList>
    </citation>
    <scope>NUCLEOTIDE SEQUENCE [LARGE SCALE GENOMIC DNA]</scope>
    <source>
        <strain evidence="2 3">DSM 45362</strain>
    </source>
</reference>
<protein>
    <recommendedName>
        <fullName evidence="4">Secreted protein</fullName>
    </recommendedName>
</protein>
<evidence type="ECO:0000313" key="3">
    <source>
        <dbReference type="Proteomes" id="UP000587527"/>
    </source>
</evidence>
<name>A0A841BHR1_9ACTN</name>
<dbReference type="Proteomes" id="UP000587527">
    <property type="component" value="Unassembled WGS sequence"/>
</dbReference>
<feature type="signal peptide" evidence="1">
    <location>
        <begin position="1"/>
        <end position="30"/>
    </location>
</feature>
<accession>A0A841BHR1</accession>